<dbReference type="InterPro" id="IPR013785">
    <property type="entry name" value="Aldolase_TIM"/>
</dbReference>
<dbReference type="OrthoDB" id="9778912at2"/>
<evidence type="ECO:0000313" key="4">
    <source>
        <dbReference type="EMBL" id="TWU45807.1"/>
    </source>
</evidence>
<dbReference type="RefSeq" id="WP_146598445.1">
    <property type="nucleotide sequence ID" value="NZ_SJPY01000001.1"/>
</dbReference>
<accession>A0A5C6ECW7</accession>
<evidence type="ECO:0000256" key="3">
    <source>
        <dbReference type="ARBA" id="ARBA00023002"/>
    </source>
</evidence>
<comment type="caution">
    <text evidence="4">The sequence shown here is derived from an EMBL/GenBank/DDBJ whole genome shotgun (WGS) entry which is preliminary data.</text>
</comment>
<dbReference type="InterPro" id="IPR004136">
    <property type="entry name" value="NMO"/>
</dbReference>
<evidence type="ECO:0000313" key="5">
    <source>
        <dbReference type="Proteomes" id="UP000315471"/>
    </source>
</evidence>
<keyword evidence="4" id="KW-0503">Monooxygenase</keyword>
<name>A0A5C6ECW7_9BACT</name>
<keyword evidence="2" id="KW-0288">FMN</keyword>
<sequence>MNQSFHTPLCDLLGCCYPILQAGMGGVARAELAAAVCEAGGFGCLGMVRESPALIAREIAELRRRTDKPFGVNLIPAATDANLFVSELDACIEAGVDTLIYFWDVVPDAVKRAQDADCKVVYQVGSVEQAIKAEAAGADAIIAQGVEAGGHIHDSVTSLVLLPQVASAVSIPVVGSGGFASGASLVAAMALGAQGIHCGTAFVATRESFAHPIHKQKIVQAQSTDTIHTDAFAINWPPHSPVRVIKTEVTRQIGDRVFGNDADEIQREQIAEEEGRPIYLFSTDSPLRSMTGELEKLAFYAGQITGEITAIETAADVINRIIAEASEGLDRMTSFLQ</sequence>
<dbReference type="SUPFAM" id="SSF51412">
    <property type="entry name" value="Inosine monophosphate dehydrogenase (IMPDH)"/>
    <property type="match status" value="1"/>
</dbReference>
<evidence type="ECO:0000256" key="2">
    <source>
        <dbReference type="ARBA" id="ARBA00022643"/>
    </source>
</evidence>
<dbReference type="EMBL" id="SJPY01000001">
    <property type="protein sequence ID" value="TWU45807.1"/>
    <property type="molecule type" value="Genomic_DNA"/>
</dbReference>
<dbReference type="AlphaFoldDB" id="A0A5C6ECW7"/>
<dbReference type="Pfam" id="PF03060">
    <property type="entry name" value="NMO"/>
    <property type="match status" value="1"/>
</dbReference>
<keyword evidence="1" id="KW-0285">Flavoprotein</keyword>
<dbReference type="CDD" id="cd04730">
    <property type="entry name" value="NPD_like"/>
    <property type="match status" value="1"/>
</dbReference>
<organism evidence="4 5">
    <name type="scientific">Novipirellula aureliae</name>
    <dbReference type="NCBI Taxonomy" id="2527966"/>
    <lineage>
        <taxon>Bacteria</taxon>
        <taxon>Pseudomonadati</taxon>
        <taxon>Planctomycetota</taxon>
        <taxon>Planctomycetia</taxon>
        <taxon>Pirellulales</taxon>
        <taxon>Pirellulaceae</taxon>
        <taxon>Novipirellula</taxon>
    </lineage>
</organism>
<gene>
    <name evidence="4" type="ORF">Q31b_09830</name>
</gene>
<dbReference type="GO" id="GO:0018580">
    <property type="term" value="F:nitronate monooxygenase activity"/>
    <property type="evidence" value="ECO:0007669"/>
    <property type="project" value="UniProtKB-EC"/>
</dbReference>
<keyword evidence="3 4" id="KW-0560">Oxidoreductase</keyword>
<keyword evidence="5" id="KW-1185">Reference proteome</keyword>
<dbReference type="Gene3D" id="3.20.20.70">
    <property type="entry name" value="Aldolase class I"/>
    <property type="match status" value="1"/>
</dbReference>
<reference evidence="4 5" key="1">
    <citation type="submission" date="2019-02" db="EMBL/GenBank/DDBJ databases">
        <title>Deep-cultivation of Planctomycetes and their phenomic and genomic characterization uncovers novel biology.</title>
        <authorList>
            <person name="Wiegand S."/>
            <person name="Jogler M."/>
            <person name="Boedeker C."/>
            <person name="Pinto D."/>
            <person name="Vollmers J."/>
            <person name="Rivas-Marin E."/>
            <person name="Kohn T."/>
            <person name="Peeters S.H."/>
            <person name="Heuer A."/>
            <person name="Rast P."/>
            <person name="Oberbeckmann S."/>
            <person name="Bunk B."/>
            <person name="Jeske O."/>
            <person name="Meyerdierks A."/>
            <person name="Storesund J.E."/>
            <person name="Kallscheuer N."/>
            <person name="Luecker S."/>
            <person name="Lage O.M."/>
            <person name="Pohl T."/>
            <person name="Merkel B.J."/>
            <person name="Hornburger P."/>
            <person name="Mueller R.-W."/>
            <person name="Bruemmer F."/>
            <person name="Labrenz M."/>
            <person name="Spormann A.M."/>
            <person name="Op Den Camp H."/>
            <person name="Overmann J."/>
            <person name="Amann R."/>
            <person name="Jetten M.S.M."/>
            <person name="Mascher T."/>
            <person name="Medema M.H."/>
            <person name="Devos D.P."/>
            <person name="Kaster A.-K."/>
            <person name="Ovreas L."/>
            <person name="Rohde M."/>
            <person name="Galperin M.Y."/>
            <person name="Jogler C."/>
        </authorList>
    </citation>
    <scope>NUCLEOTIDE SEQUENCE [LARGE SCALE GENOMIC DNA]</scope>
    <source>
        <strain evidence="4 5">Q31b</strain>
    </source>
</reference>
<protein>
    <submittedName>
        <fullName evidence="4">Nitronate monooxygenase</fullName>
        <ecNumber evidence="4">1.13.12.16</ecNumber>
    </submittedName>
</protein>
<dbReference type="PANTHER" id="PTHR32332:SF20">
    <property type="entry name" value="2-NITROPROPANE DIOXYGENASE-LIKE PROTEIN"/>
    <property type="match status" value="1"/>
</dbReference>
<dbReference type="EC" id="1.13.12.16" evidence="4"/>
<evidence type="ECO:0000256" key="1">
    <source>
        <dbReference type="ARBA" id="ARBA00022630"/>
    </source>
</evidence>
<dbReference type="PANTHER" id="PTHR32332">
    <property type="entry name" value="2-NITROPROPANE DIOXYGENASE"/>
    <property type="match status" value="1"/>
</dbReference>
<dbReference type="Proteomes" id="UP000315471">
    <property type="component" value="Unassembled WGS sequence"/>
</dbReference>
<proteinExistence type="predicted"/>